<dbReference type="PANTHER" id="PTHR12072:SF5">
    <property type="entry name" value="CWF19-LIKE PROTEIN 2"/>
    <property type="match status" value="1"/>
</dbReference>
<keyword evidence="8" id="KW-1185">Reference proteome</keyword>
<feature type="region of interest" description="Disordered" evidence="4">
    <location>
        <begin position="1"/>
        <end position="148"/>
    </location>
</feature>
<dbReference type="PANTHER" id="PTHR12072">
    <property type="entry name" value="CWF19, CELL CYCLE CONTROL PROTEIN"/>
    <property type="match status" value="1"/>
</dbReference>
<dbReference type="SUPFAM" id="SSF54197">
    <property type="entry name" value="HIT-like"/>
    <property type="match status" value="1"/>
</dbReference>
<keyword evidence="2" id="KW-0175">Coiled coil</keyword>
<dbReference type="Ensembl" id="ENSLOCT00000008303.1">
    <property type="protein sequence ID" value="ENSLOCP00000008293.1"/>
    <property type="gene ID" value="ENSLOCG00000006855.1"/>
</dbReference>
<dbReference type="STRING" id="7918.ENSLOCP00000008293"/>
<evidence type="ECO:0000256" key="2">
    <source>
        <dbReference type="ARBA" id="ARBA00023054"/>
    </source>
</evidence>
<dbReference type="Pfam" id="PF04677">
    <property type="entry name" value="CwfJ_C_1"/>
    <property type="match status" value="1"/>
</dbReference>
<name>W5MIT4_LEPOC</name>
<reference evidence="7" key="2">
    <citation type="submission" date="2025-08" db="UniProtKB">
        <authorList>
            <consortium name="Ensembl"/>
        </authorList>
    </citation>
    <scope>IDENTIFICATION</scope>
</reference>
<dbReference type="eggNOG" id="KOG2477">
    <property type="taxonomic scope" value="Eukaryota"/>
</dbReference>
<dbReference type="InterPro" id="IPR040194">
    <property type="entry name" value="Cwf19-like"/>
</dbReference>
<feature type="compositionally biased region" description="Basic and acidic residues" evidence="4">
    <location>
        <begin position="161"/>
        <end position="193"/>
    </location>
</feature>
<comment type="similarity">
    <text evidence="1">Belongs to the CWF19 family.</text>
</comment>
<feature type="compositionally biased region" description="Low complexity" evidence="4">
    <location>
        <begin position="393"/>
        <end position="404"/>
    </location>
</feature>
<feature type="compositionally biased region" description="Basic and acidic residues" evidence="4">
    <location>
        <begin position="447"/>
        <end position="460"/>
    </location>
</feature>
<dbReference type="GO" id="GO:0071014">
    <property type="term" value="C:post-mRNA release spliceosomal complex"/>
    <property type="evidence" value="ECO:0000318"/>
    <property type="project" value="GO_Central"/>
</dbReference>
<evidence type="ECO:0000256" key="3">
    <source>
        <dbReference type="ARBA" id="ARBA00070709"/>
    </source>
</evidence>
<dbReference type="GO" id="GO:0000398">
    <property type="term" value="P:mRNA splicing, via spliceosome"/>
    <property type="evidence" value="ECO:0000318"/>
    <property type="project" value="GO_Central"/>
</dbReference>
<feature type="domain" description="Cwf19-like protein C-terminal" evidence="5">
    <location>
        <begin position="856"/>
        <end position="950"/>
    </location>
</feature>
<feature type="domain" description="Cwf19-like C-terminal" evidence="6">
    <location>
        <begin position="724"/>
        <end position="847"/>
    </location>
</feature>
<sequence>MAAYGGSFESANSLNEKKELKRKAREDILKKAKEQHEREERRKELRQARGEDTWMLPEVDMRIKQQEEEHSVKGKNNNNKKKKKEKKSKKSKKEKKKKGQANDSGDSSADSEDEWVEASPAPQSDTTGKSWQIPKEKPSPVDSSQRDEWMTFDFLSMKTVSTKELRDDKEKQKEAERERAQAIEQAGLHERELNPFWKDGGTGLPTENSSESWCKKVAVVDDGGLSWLKKSYQRMREQAERESRNLEDVVAERYGSMEKFQKRLEEAEKAAYEQSWKDRDGGRKRWRKEDPQASDSDHPSDSRLSRAEDRPHHRGERGGHGRWHKGDEELNKPRDRQTEERDTSSTERSRSQRESPRQWERKSSSFQRATGVKFLKPSETDDTPSGRWNVKPTSSSASALTQSSVGFQKPNYDDSGCSNILSWKKESTPSGAGEVKQTPKTSTASEKISEPAKGEQEVSKPQRQTTQHRLNTLPMCVSSTKPVFSTNDTNNSARDWNTNEVISDFIVNFLEKKTEKSSIIPSEIMRKSTSTFPFCTAAEEQGEVQILSDEDMNKLGAKLVKAELMGNTNMVNKLKAQLEAARKAKESQVQKASTASLSRQEETDHEVVLFRTDQSGRAWPVSAPSQPLEPKGGRRKKPMVETHRDGERVRYFQDDDNIDLQEMVKREKMGTAEDQNALYSRMASKLMGRTDGDYHTLDDMFVSSAAQRERSGLDEERQRQKAVQEHRRLAGRMEKCPLCFDSSELPKHLIVAIGTKVYLCLPNSQSLADGHCLIVPLQHHSAATALDEDIWDEIQAFRKALVKMFEDQDEDCVFLETHMNLKKRRHMVYECIPLPRELGDMAPIYFKKAILESDEEWAMNKKLVDLSSRDIRRAVPKGLPYFSVDFGLQSGFAHVIENEHKFPHYFGKEIIGGMLDLEPRRWRKPIRENFEDQRKKVLQFAQMWKPFDCTRNDN</sequence>
<evidence type="ECO:0000256" key="4">
    <source>
        <dbReference type="SAM" id="MobiDB-lite"/>
    </source>
</evidence>
<accession>W5MIT4</accession>
<dbReference type="FunCoup" id="W5MIT4">
    <property type="interactions" value="693"/>
</dbReference>
<dbReference type="Gene3D" id="3.30.428.10">
    <property type="entry name" value="HIT-like"/>
    <property type="match status" value="1"/>
</dbReference>
<dbReference type="Bgee" id="ENSLOCG00000006855">
    <property type="expression patterns" value="Expressed in ovary and 13 other cell types or tissues"/>
</dbReference>
<evidence type="ECO:0000313" key="8">
    <source>
        <dbReference type="Proteomes" id="UP000018468"/>
    </source>
</evidence>
<organism evidence="7 8">
    <name type="scientific">Lepisosteus oculatus</name>
    <name type="common">Spotted gar</name>
    <dbReference type="NCBI Taxonomy" id="7918"/>
    <lineage>
        <taxon>Eukaryota</taxon>
        <taxon>Metazoa</taxon>
        <taxon>Chordata</taxon>
        <taxon>Craniata</taxon>
        <taxon>Vertebrata</taxon>
        <taxon>Euteleostomi</taxon>
        <taxon>Actinopterygii</taxon>
        <taxon>Neopterygii</taxon>
        <taxon>Holostei</taxon>
        <taxon>Semionotiformes</taxon>
        <taxon>Lepisosteidae</taxon>
        <taxon>Lepisosteus</taxon>
    </lineage>
</organism>
<feature type="region of interest" description="Disordered" evidence="4">
    <location>
        <begin position="617"/>
        <end position="643"/>
    </location>
</feature>
<evidence type="ECO:0000256" key="1">
    <source>
        <dbReference type="ARBA" id="ARBA00006795"/>
    </source>
</evidence>
<dbReference type="InterPro" id="IPR036265">
    <property type="entry name" value="HIT-like_sf"/>
</dbReference>
<dbReference type="OMA" id="FMKCLTR"/>
<dbReference type="InParanoid" id="W5MIT4"/>
<dbReference type="GeneTree" id="ENSGT00940000155627"/>
<dbReference type="EMBL" id="AHAT01003062">
    <property type="status" value="NOT_ANNOTATED_CDS"/>
    <property type="molecule type" value="Genomic_DNA"/>
</dbReference>
<dbReference type="InterPro" id="IPR006767">
    <property type="entry name" value="Cwf19-like_C_dom-2"/>
</dbReference>
<protein>
    <recommendedName>
        <fullName evidence="3">CWF19-like protein 2</fullName>
    </recommendedName>
</protein>
<feature type="region of interest" description="Disordered" evidence="4">
    <location>
        <begin position="160"/>
        <end position="211"/>
    </location>
</feature>
<dbReference type="EMBL" id="AHAT01003063">
    <property type="status" value="NOT_ANNOTATED_CDS"/>
    <property type="molecule type" value="Genomic_DNA"/>
</dbReference>
<feature type="compositionally biased region" description="Polar residues" evidence="4">
    <location>
        <begin position="121"/>
        <end position="130"/>
    </location>
</feature>
<evidence type="ECO:0000259" key="6">
    <source>
        <dbReference type="Pfam" id="PF04677"/>
    </source>
</evidence>
<feature type="compositionally biased region" description="Basic and acidic residues" evidence="4">
    <location>
        <begin position="266"/>
        <end position="363"/>
    </location>
</feature>
<feature type="compositionally biased region" description="Basic residues" evidence="4">
    <location>
        <begin position="78"/>
        <end position="99"/>
    </location>
</feature>
<dbReference type="FunFam" id="3.30.428.10:FF:000021">
    <property type="entry name" value="CWF19-like protein 2 homolog"/>
    <property type="match status" value="1"/>
</dbReference>
<evidence type="ECO:0000313" key="7">
    <source>
        <dbReference type="Ensembl" id="ENSLOCP00000008293.1"/>
    </source>
</evidence>
<dbReference type="Pfam" id="PF04676">
    <property type="entry name" value="CwfJ_C_2"/>
    <property type="match status" value="1"/>
</dbReference>
<dbReference type="AlphaFoldDB" id="W5MIT4"/>
<dbReference type="eggNOG" id="KOG2476">
    <property type="taxonomic scope" value="Eukaryota"/>
</dbReference>
<dbReference type="InterPro" id="IPR006768">
    <property type="entry name" value="Cwf19-like_C_dom-1"/>
</dbReference>
<dbReference type="Proteomes" id="UP000018468">
    <property type="component" value="Linkage group LG3"/>
</dbReference>
<reference evidence="8" key="1">
    <citation type="submission" date="2011-12" db="EMBL/GenBank/DDBJ databases">
        <title>The Draft Genome of Lepisosteus oculatus.</title>
        <authorList>
            <consortium name="The Broad Institute Genome Assembly &amp; Analysis Group"/>
            <consortium name="Computational R&amp;D Group"/>
            <consortium name="and Sequencing Platform"/>
            <person name="Di Palma F."/>
            <person name="Alfoldi J."/>
            <person name="Johnson J."/>
            <person name="Berlin A."/>
            <person name="Gnerre S."/>
            <person name="Jaffe D."/>
            <person name="MacCallum I."/>
            <person name="Young S."/>
            <person name="Walker B.J."/>
            <person name="Lander E.S."/>
            <person name="Lindblad-Toh K."/>
        </authorList>
    </citation>
    <scope>NUCLEOTIDE SEQUENCE [LARGE SCALE GENOMIC DNA]</scope>
</reference>
<proteinExistence type="inferred from homology"/>
<feature type="compositionally biased region" description="Basic and acidic residues" evidence="4">
    <location>
        <begin position="15"/>
        <end position="52"/>
    </location>
</feature>
<feature type="region of interest" description="Disordered" evidence="4">
    <location>
        <begin position="266"/>
        <end position="467"/>
    </location>
</feature>
<feature type="compositionally biased region" description="Basic and acidic residues" evidence="4">
    <location>
        <begin position="134"/>
        <end position="148"/>
    </location>
</feature>
<evidence type="ECO:0000259" key="5">
    <source>
        <dbReference type="Pfam" id="PF04676"/>
    </source>
</evidence>
<feature type="compositionally biased region" description="Basic and acidic residues" evidence="4">
    <location>
        <begin position="59"/>
        <end position="72"/>
    </location>
</feature>
<reference evidence="7" key="3">
    <citation type="submission" date="2025-09" db="UniProtKB">
        <authorList>
            <consortium name="Ensembl"/>
        </authorList>
    </citation>
    <scope>IDENTIFICATION</scope>
</reference>